<gene>
    <name evidence="9" type="ORF">LCGC14_0321220</name>
</gene>
<dbReference type="PROSITE" id="PS51918">
    <property type="entry name" value="RADICAL_SAM"/>
    <property type="match status" value="1"/>
</dbReference>
<comment type="caution">
    <text evidence="9">The sequence shown here is derived from an EMBL/GenBank/DDBJ whole genome shotgun (WGS) entry which is preliminary data.</text>
</comment>
<name>A0A0F9TJA9_9ZZZZ</name>
<dbReference type="PANTHER" id="PTHR11228:SF7">
    <property type="entry name" value="PQQA PEPTIDE CYCLASE"/>
    <property type="match status" value="1"/>
</dbReference>
<dbReference type="GO" id="GO:0006783">
    <property type="term" value="P:heme biosynthetic process"/>
    <property type="evidence" value="ECO:0007669"/>
    <property type="project" value="TreeGrafter"/>
</dbReference>
<dbReference type="Gene3D" id="3.20.20.70">
    <property type="entry name" value="Aldolase class I"/>
    <property type="match status" value="1"/>
</dbReference>
<dbReference type="PROSITE" id="PS01305">
    <property type="entry name" value="MOAA_NIFB_PQQE"/>
    <property type="match status" value="1"/>
</dbReference>
<protein>
    <recommendedName>
        <fullName evidence="8">Radical SAM core domain-containing protein</fullName>
    </recommendedName>
</protein>
<feature type="domain" description="Radical SAM core" evidence="8">
    <location>
        <begin position="18"/>
        <end position="243"/>
    </location>
</feature>
<sequence>MNGPIGTVDKKWRLFRAWTSRHPIWCAWQVTYRCNFRCRFCGYWHDPMGSQDEPPVEQYVIGAKKLAQTGTLMVSLAGGEPLLRDDLPDIIRAVGRYHFPFMTTNGWLITEQSAREIMAAGIWGVSVSIDYASPQTHDERRGMTGAWRQAWRAVELLSAARIHKWQRVNVIAVLLDDNIDEMAPLAQMAAERQSYFMVQPYGFRKTGSHAYEHNDGPVSPRLMALMRQWPNFTSSPVYISQFDQFLRGGIPNCKAGRVFFNIDSTGDIAICVDRRSEPVANLYTDSMWTIRGRLRTASRDNGCMDCWYNCRGEIEGLYSPHGFLMCLRQYIIDAGRPPRRRWLTTRRPIPTGPGGAEG</sequence>
<evidence type="ECO:0000256" key="3">
    <source>
        <dbReference type="ARBA" id="ARBA00022691"/>
    </source>
</evidence>
<dbReference type="CDD" id="cd01335">
    <property type="entry name" value="Radical_SAM"/>
    <property type="match status" value="1"/>
</dbReference>
<reference evidence="9" key="1">
    <citation type="journal article" date="2015" name="Nature">
        <title>Complex archaea that bridge the gap between prokaryotes and eukaryotes.</title>
        <authorList>
            <person name="Spang A."/>
            <person name="Saw J.H."/>
            <person name="Jorgensen S.L."/>
            <person name="Zaremba-Niedzwiedzka K."/>
            <person name="Martijn J."/>
            <person name="Lind A.E."/>
            <person name="van Eijk R."/>
            <person name="Schleper C."/>
            <person name="Guy L."/>
            <person name="Ettema T.J."/>
        </authorList>
    </citation>
    <scope>NUCLEOTIDE SEQUENCE</scope>
</reference>
<keyword evidence="6" id="KW-0408">Iron</keyword>
<evidence type="ECO:0000256" key="2">
    <source>
        <dbReference type="ARBA" id="ARBA00022485"/>
    </source>
</evidence>
<dbReference type="InterPro" id="IPR013785">
    <property type="entry name" value="Aldolase_TIM"/>
</dbReference>
<dbReference type="SFLD" id="SFLDS00029">
    <property type="entry name" value="Radical_SAM"/>
    <property type="match status" value="1"/>
</dbReference>
<proteinExistence type="predicted"/>
<evidence type="ECO:0000256" key="1">
    <source>
        <dbReference type="ARBA" id="ARBA00001966"/>
    </source>
</evidence>
<organism evidence="9">
    <name type="scientific">marine sediment metagenome</name>
    <dbReference type="NCBI Taxonomy" id="412755"/>
    <lineage>
        <taxon>unclassified sequences</taxon>
        <taxon>metagenomes</taxon>
        <taxon>ecological metagenomes</taxon>
    </lineage>
</organism>
<keyword evidence="4" id="KW-0479">Metal-binding</keyword>
<comment type="cofactor">
    <cofactor evidence="1">
        <name>[4Fe-4S] cluster</name>
        <dbReference type="ChEBI" id="CHEBI:49883"/>
    </cofactor>
</comment>
<accession>A0A0F9TJA9</accession>
<keyword evidence="2" id="KW-0004">4Fe-4S</keyword>
<dbReference type="AlphaFoldDB" id="A0A0F9TJA9"/>
<dbReference type="InterPro" id="IPR007197">
    <property type="entry name" value="rSAM"/>
</dbReference>
<keyword evidence="3" id="KW-0949">S-adenosyl-L-methionine</keyword>
<dbReference type="SFLD" id="SFLDG01386">
    <property type="entry name" value="main_SPASM_domain-containing"/>
    <property type="match status" value="1"/>
</dbReference>
<evidence type="ECO:0000256" key="5">
    <source>
        <dbReference type="ARBA" id="ARBA00023002"/>
    </source>
</evidence>
<dbReference type="GO" id="GO:0016491">
    <property type="term" value="F:oxidoreductase activity"/>
    <property type="evidence" value="ECO:0007669"/>
    <property type="project" value="UniProtKB-KW"/>
</dbReference>
<dbReference type="SFLD" id="SFLDG01067">
    <property type="entry name" value="SPASM/twitch_domain_containing"/>
    <property type="match status" value="1"/>
</dbReference>
<dbReference type="InterPro" id="IPR058240">
    <property type="entry name" value="rSAM_sf"/>
</dbReference>
<dbReference type="GO" id="GO:0051539">
    <property type="term" value="F:4 iron, 4 sulfur cluster binding"/>
    <property type="evidence" value="ECO:0007669"/>
    <property type="project" value="UniProtKB-KW"/>
</dbReference>
<dbReference type="SUPFAM" id="SSF102114">
    <property type="entry name" value="Radical SAM enzymes"/>
    <property type="match status" value="1"/>
</dbReference>
<dbReference type="GO" id="GO:0046872">
    <property type="term" value="F:metal ion binding"/>
    <property type="evidence" value="ECO:0007669"/>
    <property type="project" value="UniProtKB-KW"/>
</dbReference>
<evidence type="ECO:0000256" key="7">
    <source>
        <dbReference type="ARBA" id="ARBA00023014"/>
    </source>
</evidence>
<dbReference type="InterPro" id="IPR050377">
    <property type="entry name" value="Radical_SAM_PqqE_MftC-like"/>
</dbReference>
<dbReference type="GO" id="GO:0032324">
    <property type="term" value="P:molybdopterin cofactor biosynthetic process"/>
    <property type="evidence" value="ECO:0007669"/>
    <property type="project" value="UniProtKB-ARBA"/>
</dbReference>
<dbReference type="PANTHER" id="PTHR11228">
    <property type="entry name" value="RADICAL SAM DOMAIN PROTEIN"/>
    <property type="match status" value="1"/>
</dbReference>
<evidence type="ECO:0000259" key="8">
    <source>
        <dbReference type="PROSITE" id="PS51918"/>
    </source>
</evidence>
<evidence type="ECO:0000256" key="4">
    <source>
        <dbReference type="ARBA" id="ARBA00022723"/>
    </source>
</evidence>
<dbReference type="InterPro" id="IPR000385">
    <property type="entry name" value="MoaA_NifB_PqqE_Fe-S-bd_CS"/>
</dbReference>
<evidence type="ECO:0000256" key="6">
    <source>
        <dbReference type="ARBA" id="ARBA00023004"/>
    </source>
</evidence>
<dbReference type="InterPro" id="IPR006638">
    <property type="entry name" value="Elp3/MiaA/NifB-like_rSAM"/>
</dbReference>
<keyword evidence="5" id="KW-0560">Oxidoreductase</keyword>
<dbReference type="Pfam" id="PF04055">
    <property type="entry name" value="Radical_SAM"/>
    <property type="match status" value="1"/>
</dbReference>
<dbReference type="EMBL" id="LAZR01000217">
    <property type="protein sequence ID" value="KKN81285.1"/>
    <property type="molecule type" value="Genomic_DNA"/>
</dbReference>
<keyword evidence="7" id="KW-0411">Iron-sulfur</keyword>
<dbReference type="SMART" id="SM00729">
    <property type="entry name" value="Elp3"/>
    <property type="match status" value="1"/>
</dbReference>
<evidence type="ECO:0000313" key="9">
    <source>
        <dbReference type="EMBL" id="KKN81285.1"/>
    </source>
</evidence>